<reference evidence="2 3" key="1">
    <citation type="journal article" date="2018" name="Sci. Rep.">
        <title>Raphidocelis subcapitata (=Pseudokirchneriella subcapitata) provides an insight into genome evolution and environmental adaptations in the Sphaeropleales.</title>
        <authorList>
            <person name="Suzuki S."/>
            <person name="Yamaguchi H."/>
            <person name="Nakajima N."/>
            <person name="Kawachi M."/>
        </authorList>
    </citation>
    <scope>NUCLEOTIDE SEQUENCE [LARGE SCALE GENOMIC DNA]</scope>
    <source>
        <strain evidence="2 3">NIES-35</strain>
    </source>
</reference>
<feature type="transmembrane region" description="Helical" evidence="1">
    <location>
        <begin position="6"/>
        <end position="33"/>
    </location>
</feature>
<feature type="transmembrane region" description="Helical" evidence="1">
    <location>
        <begin position="45"/>
        <end position="63"/>
    </location>
</feature>
<evidence type="ECO:0000313" key="3">
    <source>
        <dbReference type="Proteomes" id="UP000247498"/>
    </source>
</evidence>
<accession>A0A2V0P2Q4</accession>
<name>A0A2V0P2Q4_9CHLO</name>
<feature type="transmembrane region" description="Helical" evidence="1">
    <location>
        <begin position="103"/>
        <end position="131"/>
    </location>
</feature>
<dbReference type="InParanoid" id="A0A2V0P2Q4"/>
<gene>
    <name evidence="2" type="ORF">Rsub_07135</name>
</gene>
<comment type="caution">
    <text evidence="2">The sequence shown here is derived from an EMBL/GenBank/DDBJ whole genome shotgun (WGS) entry which is preliminary data.</text>
</comment>
<keyword evidence="1" id="KW-1133">Transmembrane helix</keyword>
<proteinExistence type="predicted"/>
<organism evidence="2 3">
    <name type="scientific">Raphidocelis subcapitata</name>
    <dbReference type="NCBI Taxonomy" id="307507"/>
    <lineage>
        <taxon>Eukaryota</taxon>
        <taxon>Viridiplantae</taxon>
        <taxon>Chlorophyta</taxon>
        <taxon>core chlorophytes</taxon>
        <taxon>Chlorophyceae</taxon>
        <taxon>CS clade</taxon>
        <taxon>Sphaeropleales</taxon>
        <taxon>Selenastraceae</taxon>
        <taxon>Raphidocelis</taxon>
    </lineage>
</organism>
<evidence type="ECO:0000313" key="2">
    <source>
        <dbReference type="EMBL" id="GBF94148.1"/>
    </source>
</evidence>
<dbReference type="OrthoDB" id="544126at2759"/>
<dbReference type="Proteomes" id="UP000247498">
    <property type="component" value="Unassembled WGS sequence"/>
</dbReference>
<dbReference type="EMBL" id="BDRX01000048">
    <property type="protein sequence ID" value="GBF94148.1"/>
    <property type="molecule type" value="Genomic_DNA"/>
</dbReference>
<keyword evidence="3" id="KW-1185">Reference proteome</keyword>
<protein>
    <submittedName>
        <fullName evidence="2">Uncharacterized protein</fullName>
    </submittedName>
</protein>
<dbReference type="AlphaFoldDB" id="A0A2V0P2Q4"/>
<keyword evidence="1" id="KW-0472">Membrane</keyword>
<keyword evidence="1" id="KW-0812">Transmembrane</keyword>
<feature type="transmembrane region" description="Helical" evidence="1">
    <location>
        <begin position="69"/>
        <end position="91"/>
    </location>
</feature>
<sequence>MVFSAFLVPVMQLVTLLTLPATAGYALLGLLLSPILVPYLIFKKVVMLMLATPLLLCTLPVSVPVGGVIAAACTTLAIGKALWITFTPLLWPLYFLCKWCKATCIVSTVIVTDTILPFLVPVRFSILAAVIPKAIMS</sequence>
<evidence type="ECO:0000256" key="1">
    <source>
        <dbReference type="SAM" id="Phobius"/>
    </source>
</evidence>